<gene>
    <name evidence="1" type="ORF">g.49875</name>
</gene>
<protein>
    <submittedName>
        <fullName evidence="1">Uncharacterized protein</fullName>
    </submittedName>
</protein>
<feature type="non-terminal residue" evidence="1">
    <location>
        <position position="130"/>
    </location>
</feature>
<dbReference type="AlphaFoldDB" id="A0A1B6MLU4"/>
<sequence>KLQSQTNMQLIFRTLHRWFQLQHAFITFSFICSEDNMINVNKIMMNDALPGYNESIGPRSSSVGNKLGSVNDSENDSLTENQIIEKTKEIGNSLYYAHGKSQDIKNHIIKNEKIVSEVMNGNSVSNMTYL</sequence>
<evidence type="ECO:0000313" key="1">
    <source>
        <dbReference type="EMBL" id="JAT36928.1"/>
    </source>
</evidence>
<accession>A0A1B6MLU4</accession>
<feature type="non-terminal residue" evidence="1">
    <location>
        <position position="1"/>
    </location>
</feature>
<organism evidence="1">
    <name type="scientific">Graphocephala atropunctata</name>
    <dbReference type="NCBI Taxonomy" id="36148"/>
    <lineage>
        <taxon>Eukaryota</taxon>
        <taxon>Metazoa</taxon>
        <taxon>Ecdysozoa</taxon>
        <taxon>Arthropoda</taxon>
        <taxon>Hexapoda</taxon>
        <taxon>Insecta</taxon>
        <taxon>Pterygota</taxon>
        <taxon>Neoptera</taxon>
        <taxon>Paraneoptera</taxon>
        <taxon>Hemiptera</taxon>
        <taxon>Auchenorrhyncha</taxon>
        <taxon>Membracoidea</taxon>
        <taxon>Cicadellidae</taxon>
        <taxon>Cicadellinae</taxon>
        <taxon>Cicadellini</taxon>
        <taxon>Graphocephala</taxon>
    </lineage>
</organism>
<reference evidence="1" key="1">
    <citation type="submission" date="2015-11" db="EMBL/GenBank/DDBJ databases">
        <title>De novo transcriptome assembly of four potential Pierce s Disease insect vectors from Arizona vineyards.</title>
        <authorList>
            <person name="Tassone E.E."/>
        </authorList>
    </citation>
    <scope>NUCLEOTIDE SEQUENCE</scope>
</reference>
<dbReference type="EMBL" id="GEBQ01003049">
    <property type="protein sequence ID" value="JAT36928.1"/>
    <property type="molecule type" value="Transcribed_RNA"/>
</dbReference>
<proteinExistence type="predicted"/>
<name>A0A1B6MLU4_9HEMI</name>